<keyword evidence="2" id="KW-1133">Transmembrane helix</keyword>
<feature type="transmembrane region" description="Helical" evidence="2">
    <location>
        <begin position="65"/>
        <end position="86"/>
    </location>
</feature>
<proteinExistence type="predicted"/>
<feature type="region of interest" description="Disordered" evidence="1">
    <location>
        <begin position="238"/>
        <end position="275"/>
    </location>
</feature>
<keyword evidence="2" id="KW-0472">Membrane</keyword>
<dbReference type="PANTHER" id="PTHR31876">
    <property type="entry name" value="COV-LIKE PROTEIN 1"/>
    <property type="match status" value="1"/>
</dbReference>
<evidence type="ECO:0000256" key="2">
    <source>
        <dbReference type="SAM" id="Phobius"/>
    </source>
</evidence>
<dbReference type="AlphaFoldDB" id="A0AA41FZS4"/>
<feature type="transmembrane region" description="Helical" evidence="2">
    <location>
        <begin position="28"/>
        <end position="53"/>
    </location>
</feature>
<dbReference type="Pfam" id="PF04367">
    <property type="entry name" value="DUF502"/>
    <property type="match status" value="1"/>
</dbReference>
<dbReference type="InterPro" id="IPR007462">
    <property type="entry name" value="COV1-like"/>
</dbReference>
<name>A0AA41FZS4_9EURY</name>
<keyword evidence="2" id="KW-0812">Transmembrane</keyword>
<evidence type="ECO:0000313" key="3">
    <source>
        <dbReference type="EMBL" id="MBV0900796.1"/>
    </source>
</evidence>
<accession>A0AA41FZS4</accession>
<gene>
    <name evidence="3" type="ORF">KTS37_03255</name>
</gene>
<dbReference type="Proteomes" id="UP001166304">
    <property type="component" value="Unassembled WGS sequence"/>
</dbReference>
<protein>
    <submittedName>
        <fullName evidence="3">DUF502 domain-containing protein</fullName>
    </submittedName>
</protein>
<feature type="transmembrane region" description="Helical" evidence="2">
    <location>
        <begin position="93"/>
        <end position="115"/>
    </location>
</feature>
<dbReference type="RefSeq" id="WP_162411926.1">
    <property type="nucleotide sequence ID" value="NZ_JAHQXE010000001.1"/>
</dbReference>
<keyword evidence="4" id="KW-1185">Reference proteome</keyword>
<sequence>MTGDEGSTEATVPAGEDNRVYAHVRETILTGVAITVPVVVTIYVLSVVLDFVVEALVPVIQVLRWLGVIEAVESVYLVGLLIDLGVYSHIVDFLTELIAVLVLLSVVLIVGSVGSHRYGELLVDLFDFVIARIPAVGTVYQSFRRMSDVMVGNGGDENFQDVKLVECFGDDVYVLGFQTNRSLQTVEAGVDHDDMVAMFLPLAPNPVTGGFLTYIPESNLHDVDMTVEEAVRSILTSGVASGDGMNDPNTLSLTDIQGVPNVGPMSSADGDGTKN</sequence>
<organism evidence="3 4">
    <name type="scientific">Haloarcula salina</name>
    <dbReference type="NCBI Taxonomy" id="1429914"/>
    <lineage>
        <taxon>Archaea</taxon>
        <taxon>Methanobacteriati</taxon>
        <taxon>Methanobacteriota</taxon>
        <taxon>Stenosarchaea group</taxon>
        <taxon>Halobacteria</taxon>
        <taxon>Halobacteriales</taxon>
        <taxon>Haloarculaceae</taxon>
        <taxon>Haloarcula</taxon>
    </lineage>
</organism>
<evidence type="ECO:0000313" key="4">
    <source>
        <dbReference type="Proteomes" id="UP001166304"/>
    </source>
</evidence>
<dbReference type="EMBL" id="JAHQXE010000001">
    <property type="protein sequence ID" value="MBV0900796.1"/>
    <property type="molecule type" value="Genomic_DNA"/>
</dbReference>
<comment type="caution">
    <text evidence="3">The sequence shown here is derived from an EMBL/GenBank/DDBJ whole genome shotgun (WGS) entry which is preliminary data.</text>
</comment>
<dbReference type="PANTHER" id="PTHR31876:SF26">
    <property type="entry name" value="PROTEIN LIKE COV 2"/>
    <property type="match status" value="1"/>
</dbReference>
<evidence type="ECO:0000256" key="1">
    <source>
        <dbReference type="SAM" id="MobiDB-lite"/>
    </source>
</evidence>
<reference evidence="3" key="1">
    <citation type="submission" date="2021-06" db="EMBL/GenBank/DDBJ databases">
        <title>New haloarchaea isolates fom saline soil.</title>
        <authorList>
            <person name="Duran-Viseras A."/>
            <person name="Sanchez-Porro C.S."/>
            <person name="Ventosa A."/>
        </authorList>
    </citation>
    <scope>NUCLEOTIDE SEQUENCE</scope>
    <source>
        <strain evidence="3">JCM 18369</strain>
    </source>
</reference>